<dbReference type="GO" id="GO:0016301">
    <property type="term" value="F:kinase activity"/>
    <property type="evidence" value="ECO:0007669"/>
    <property type="project" value="UniProtKB-KW"/>
</dbReference>
<keyword evidence="2" id="KW-0418">Kinase</keyword>
<dbReference type="AlphaFoldDB" id="A0A4D7AR17"/>
<dbReference type="InterPro" id="IPR058987">
    <property type="entry name" value="MPN635_N"/>
</dbReference>
<evidence type="ECO:0000313" key="3">
    <source>
        <dbReference type="Proteomes" id="UP000298642"/>
    </source>
</evidence>
<organism evidence="2 3">
    <name type="scientific">Dysosmobacter welbionis</name>
    <dbReference type="NCBI Taxonomy" id="2093857"/>
    <lineage>
        <taxon>Bacteria</taxon>
        <taxon>Bacillati</taxon>
        <taxon>Bacillota</taxon>
        <taxon>Clostridia</taxon>
        <taxon>Eubacteriales</taxon>
        <taxon>Oscillospiraceae</taxon>
        <taxon>Dysosmobacter</taxon>
    </lineage>
</organism>
<dbReference type="KEGG" id="obj:EIO64_13630"/>
<gene>
    <name evidence="2" type="ORF">EIO64_13630</name>
</gene>
<evidence type="ECO:0000313" key="2">
    <source>
        <dbReference type="EMBL" id="QCI60121.1"/>
    </source>
</evidence>
<dbReference type="Proteomes" id="UP000298642">
    <property type="component" value="Chromosome"/>
</dbReference>
<dbReference type="SUPFAM" id="SSF55874">
    <property type="entry name" value="ATPase domain of HSP90 chaperone/DNA topoisomerase II/histidine kinase"/>
    <property type="match status" value="1"/>
</dbReference>
<feature type="domain" description="MPN635 N-terminal" evidence="1">
    <location>
        <begin position="150"/>
        <end position="242"/>
    </location>
</feature>
<dbReference type="Gene3D" id="3.30.565.10">
    <property type="entry name" value="Histidine kinase-like ATPase, C-terminal domain"/>
    <property type="match status" value="1"/>
</dbReference>
<keyword evidence="3" id="KW-1185">Reference proteome</keyword>
<dbReference type="Pfam" id="PF25856">
    <property type="entry name" value="MPN635_N"/>
    <property type="match status" value="1"/>
</dbReference>
<sequence>MDNLFDLNIEKVLEHWGVEHAIREIIANALDEMTLTGTKEIEISYSDGVCHIRDYGRGLQYIHFTQNENKEKLVATNLIGKFGVGLKDALGVFYRNHIGVTIHSKYSTISLTMAEKAGFDIQTLHAVFFEPKYPTMVGTDVVLTGVKQADLQKAKSMFLVFNSDLELLEKTNYGEVYTNKGDGKSFIYANGVQIASEDNFLFSYNITSMNAQMKKALNRERSNLGRTAYSETIKNILKNCVSTKVMRPLVADIGNVMTGANKDETGWVDIAAYAAKTLNKSGNVVFMTPSERAQLTNDQVEILAHSGRELIMVTDAVFGKISDVVNTFKTVSDEYRQGYKYRFIEYKNLTGDEKETFDLVTPITELVNKKYRRKIPSIKISETIRMDEFGFVTHGIWDPAENAIIIKRSILKSKETFAGVLMHEFAHYVSGYADNTRDFENVLTEMLGFVYSELSIKGEKPKKVGLFKRW</sequence>
<dbReference type="EMBL" id="CP034413">
    <property type="protein sequence ID" value="QCI60121.1"/>
    <property type="molecule type" value="Genomic_DNA"/>
</dbReference>
<dbReference type="RefSeq" id="WP_136891502.1">
    <property type="nucleotide sequence ID" value="NZ_CP034413.3"/>
</dbReference>
<accession>A0A4D7AR17</accession>
<dbReference type="InterPro" id="IPR036890">
    <property type="entry name" value="HATPase_C_sf"/>
</dbReference>
<name>A0A4D7AR17_9FIRM</name>
<protein>
    <submittedName>
        <fullName evidence="2">Sensor histidine kinase</fullName>
    </submittedName>
</protein>
<keyword evidence="2" id="KW-0808">Transferase</keyword>
<reference evidence="3" key="1">
    <citation type="submission" date="2018-12" db="EMBL/GenBank/DDBJ databases">
        <title>Dusodibacter welbiota gen. nov., sp. nov., isolated from human faeces and emended description of the Oscillibacter genus.</title>
        <authorList>
            <person name="Le Roy T."/>
            <person name="Van der Smissen P."/>
            <person name="Delzenne N."/>
            <person name="Muccioli G."/>
            <person name="Collet J.F."/>
            <person name="Cani P.D."/>
        </authorList>
    </citation>
    <scope>NUCLEOTIDE SEQUENCE [LARGE SCALE GENOMIC DNA]</scope>
    <source>
        <strain evidence="3">J115</strain>
    </source>
</reference>
<evidence type="ECO:0000259" key="1">
    <source>
        <dbReference type="Pfam" id="PF25856"/>
    </source>
</evidence>
<proteinExistence type="predicted"/>